<proteinExistence type="predicted"/>
<evidence type="ECO:0000259" key="1">
    <source>
        <dbReference type="Pfam" id="PF16130"/>
    </source>
</evidence>
<evidence type="ECO:0000313" key="2">
    <source>
        <dbReference type="EMBL" id="PWG81681.1"/>
    </source>
</evidence>
<dbReference type="NCBIfam" id="TIGR04456">
    <property type="entry name" value="LruC_dom"/>
    <property type="match status" value="1"/>
</dbReference>
<organism evidence="2 3">
    <name type="scientific">Pararcticibacter amylolyticus</name>
    <dbReference type="NCBI Taxonomy" id="2173175"/>
    <lineage>
        <taxon>Bacteria</taxon>
        <taxon>Pseudomonadati</taxon>
        <taxon>Bacteroidota</taxon>
        <taxon>Sphingobacteriia</taxon>
        <taxon>Sphingobacteriales</taxon>
        <taxon>Sphingobacteriaceae</taxon>
        <taxon>Pararcticibacter</taxon>
    </lineage>
</organism>
<gene>
    <name evidence="2" type="ORF">DDR33_04720</name>
</gene>
<dbReference type="PROSITE" id="PS51257">
    <property type="entry name" value="PROKAR_LIPOPROTEIN"/>
    <property type="match status" value="1"/>
</dbReference>
<sequence length="701" mass="75024">MKRLLLLAGIAGIIATSSCKKEGSGPSAETSLEDITVPEGFNWATTKAVKFNISVTDSRFGNAVHSVAIYDANPSNGGSLISSGNATLVAPFIEKINLTSALEEVYVVKTSPDGSSVTEKVKISGANVSVAFGEQKGSTSISSARVSAVEPVCDCDDANQIKTNRSNNLESSDNGKTFCVTTNGVELSFNDNSGSVTIKVCAQNVRFSGNLKDKSKLILTRGASLSMEGNAQINNGASIINYGSLTVNASNKSITASQFLNYGSIVANGDFTLNSSDLGFENYGPFRVNGKFIINATVTGVNHDKIFANDLMVNGNGGLYNECALYVKNEFGIDGKFENSGFTNVGYVLDASNPATHINGSGVTKCNRDIVLRNGAIFQTIKIDYLNGKALATGNTSLLKFDSYNNLNGSFSGNLVVYHKNDAQNTIASNKFNDGAVKTNKSDYYMPATGCNPGNGEAPVTNSGNYTLIFEDNWPSKGDFDLNDIVVAYSYRLYKDGNKATKLEGTYTLLASGGDYENGFGIEFPTASSNITLSATNKESIKKEQGQTKAVVVLFDNARAVQQNWNTIADGSKSPTVTYTFTVTFNTPVELSSEAFTLNPFIFQKSTGGKRNEVHLPGFSGTSLANNVLGSGDNSTTMTYVTRGNLPWALNIPVSNFKYPKEKTNIVRAYPSITDWAQNGGNTSLKWYEMPVLQYCYPVAD</sequence>
<dbReference type="EMBL" id="QEAS01000003">
    <property type="protein sequence ID" value="PWG81681.1"/>
    <property type="molecule type" value="Genomic_DNA"/>
</dbReference>
<evidence type="ECO:0000313" key="3">
    <source>
        <dbReference type="Proteomes" id="UP000245647"/>
    </source>
</evidence>
<feature type="domain" description="DUF4842" evidence="1">
    <location>
        <begin position="498"/>
        <end position="688"/>
    </location>
</feature>
<keyword evidence="3" id="KW-1185">Reference proteome</keyword>
<dbReference type="InterPro" id="IPR032295">
    <property type="entry name" value="DUF4842"/>
</dbReference>
<accession>A0A2U2PJW0</accession>
<name>A0A2U2PJW0_9SPHI</name>
<reference evidence="2 3" key="1">
    <citation type="submission" date="2018-04" db="EMBL/GenBank/DDBJ databases">
        <title>Pedobacter chongqingensis sp. nov., isolated from a rottenly hemp rope.</title>
        <authorList>
            <person name="Cai Y."/>
        </authorList>
    </citation>
    <scope>NUCLEOTIDE SEQUENCE [LARGE SCALE GENOMIC DNA]</scope>
    <source>
        <strain evidence="2 3">FJ4-8</strain>
    </source>
</reference>
<dbReference type="Proteomes" id="UP000245647">
    <property type="component" value="Unassembled WGS sequence"/>
</dbReference>
<dbReference type="AlphaFoldDB" id="A0A2U2PJW0"/>
<dbReference type="Pfam" id="PF16130">
    <property type="entry name" value="DUF4842"/>
    <property type="match status" value="1"/>
</dbReference>
<dbReference type="RefSeq" id="WP_109414627.1">
    <property type="nucleotide sequence ID" value="NZ_QEAS01000003.1"/>
</dbReference>
<protein>
    <recommendedName>
        <fullName evidence="1">DUF4842 domain-containing protein</fullName>
    </recommendedName>
</protein>
<dbReference type="InterPro" id="IPR031025">
    <property type="entry name" value="LruC_dom"/>
</dbReference>
<dbReference type="OrthoDB" id="1204817at2"/>
<comment type="caution">
    <text evidence="2">The sequence shown here is derived from an EMBL/GenBank/DDBJ whole genome shotgun (WGS) entry which is preliminary data.</text>
</comment>